<dbReference type="EMBL" id="JASCZI010181982">
    <property type="protein sequence ID" value="MED6186638.1"/>
    <property type="molecule type" value="Genomic_DNA"/>
</dbReference>
<sequence length="80" mass="9587">LYQWNPFSHSIIDVGSTKKSRESERRRRRRYKKKNNNKASQEPHHEDKTAEESDDTKENTDLKQIELKQGFKSRIEENAI</sequence>
<feature type="non-terminal residue" evidence="2">
    <location>
        <position position="80"/>
    </location>
</feature>
<evidence type="ECO:0000256" key="1">
    <source>
        <dbReference type="SAM" id="MobiDB-lite"/>
    </source>
</evidence>
<evidence type="ECO:0000313" key="3">
    <source>
        <dbReference type="Proteomes" id="UP001341840"/>
    </source>
</evidence>
<dbReference type="Proteomes" id="UP001341840">
    <property type="component" value="Unassembled WGS sequence"/>
</dbReference>
<feature type="region of interest" description="Disordered" evidence="1">
    <location>
        <begin position="1"/>
        <end position="80"/>
    </location>
</feature>
<protein>
    <submittedName>
        <fullName evidence="2">Uncharacterized protein</fullName>
    </submittedName>
</protein>
<feature type="compositionally biased region" description="Basic residues" evidence="1">
    <location>
        <begin position="26"/>
        <end position="36"/>
    </location>
</feature>
<feature type="compositionally biased region" description="Basic and acidic residues" evidence="1">
    <location>
        <begin position="41"/>
        <end position="66"/>
    </location>
</feature>
<comment type="caution">
    <text evidence="2">The sequence shown here is derived from an EMBL/GenBank/DDBJ whole genome shotgun (WGS) entry which is preliminary data.</text>
</comment>
<proteinExistence type="predicted"/>
<name>A0ABU6WQY4_9FABA</name>
<reference evidence="2 3" key="1">
    <citation type="journal article" date="2023" name="Plants (Basel)">
        <title>Bridging the Gap: Combining Genomics and Transcriptomics Approaches to Understand Stylosanthes scabra, an Orphan Legume from the Brazilian Caatinga.</title>
        <authorList>
            <person name="Ferreira-Neto J.R.C."/>
            <person name="da Silva M.D."/>
            <person name="Binneck E."/>
            <person name="de Melo N.F."/>
            <person name="da Silva R.H."/>
            <person name="de Melo A.L.T.M."/>
            <person name="Pandolfi V."/>
            <person name="Bustamante F.O."/>
            <person name="Brasileiro-Vidal A.C."/>
            <person name="Benko-Iseppon A.M."/>
        </authorList>
    </citation>
    <scope>NUCLEOTIDE SEQUENCE [LARGE SCALE GENOMIC DNA]</scope>
    <source>
        <tissue evidence="2">Leaves</tissue>
    </source>
</reference>
<accession>A0ABU6WQY4</accession>
<feature type="non-terminal residue" evidence="2">
    <location>
        <position position="1"/>
    </location>
</feature>
<evidence type="ECO:0000313" key="2">
    <source>
        <dbReference type="EMBL" id="MED6186638.1"/>
    </source>
</evidence>
<keyword evidence="3" id="KW-1185">Reference proteome</keyword>
<gene>
    <name evidence="2" type="ORF">PIB30_068645</name>
</gene>
<organism evidence="2 3">
    <name type="scientific">Stylosanthes scabra</name>
    <dbReference type="NCBI Taxonomy" id="79078"/>
    <lineage>
        <taxon>Eukaryota</taxon>
        <taxon>Viridiplantae</taxon>
        <taxon>Streptophyta</taxon>
        <taxon>Embryophyta</taxon>
        <taxon>Tracheophyta</taxon>
        <taxon>Spermatophyta</taxon>
        <taxon>Magnoliopsida</taxon>
        <taxon>eudicotyledons</taxon>
        <taxon>Gunneridae</taxon>
        <taxon>Pentapetalae</taxon>
        <taxon>rosids</taxon>
        <taxon>fabids</taxon>
        <taxon>Fabales</taxon>
        <taxon>Fabaceae</taxon>
        <taxon>Papilionoideae</taxon>
        <taxon>50 kb inversion clade</taxon>
        <taxon>dalbergioids sensu lato</taxon>
        <taxon>Dalbergieae</taxon>
        <taxon>Pterocarpus clade</taxon>
        <taxon>Stylosanthes</taxon>
    </lineage>
</organism>